<feature type="region of interest" description="Disordered" evidence="1">
    <location>
        <begin position="162"/>
        <end position="184"/>
    </location>
</feature>
<organism evidence="2 3">
    <name type="scientific">Protopolystoma xenopodis</name>
    <dbReference type="NCBI Taxonomy" id="117903"/>
    <lineage>
        <taxon>Eukaryota</taxon>
        <taxon>Metazoa</taxon>
        <taxon>Spiralia</taxon>
        <taxon>Lophotrochozoa</taxon>
        <taxon>Platyhelminthes</taxon>
        <taxon>Monogenea</taxon>
        <taxon>Polyopisthocotylea</taxon>
        <taxon>Polystomatidea</taxon>
        <taxon>Polystomatidae</taxon>
        <taxon>Protopolystoma</taxon>
    </lineage>
</organism>
<evidence type="ECO:0000313" key="3">
    <source>
        <dbReference type="Proteomes" id="UP000784294"/>
    </source>
</evidence>
<dbReference type="AlphaFoldDB" id="A0A3S5APF8"/>
<feature type="compositionally biased region" description="Polar residues" evidence="1">
    <location>
        <begin position="162"/>
        <end position="177"/>
    </location>
</feature>
<gene>
    <name evidence="2" type="ORF">PXEA_LOCUS28037</name>
</gene>
<proteinExistence type="predicted"/>
<dbReference type="EMBL" id="CAAALY010247992">
    <property type="protein sequence ID" value="VEL34597.1"/>
    <property type="molecule type" value="Genomic_DNA"/>
</dbReference>
<reference evidence="2" key="1">
    <citation type="submission" date="2018-11" db="EMBL/GenBank/DDBJ databases">
        <authorList>
            <consortium name="Pathogen Informatics"/>
        </authorList>
    </citation>
    <scope>NUCLEOTIDE SEQUENCE</scope>
</reference>
<feature type="region of interest" description="Disordered" evidence="1">
    <location>
        <begin position="48"/>
        <end position="72"/>
    </location>
</feature>
<comment type="caution">
    <text evidence="2">The sequence shown here is derived from an EMBL/GenBank/DDBJ whole genome shotgun (WGS) entry which is preliminary data.</text>
</comment>
<name>A0A3S5APF8_9PLAT</name>
<sequence length="184" mass="19205">LVGLDLDSTAISVNFSTNEVSNTSENCVGTASPVAAVQAASFVSQTSSSEDSSIDSNVAGCARSGSRSDPDTSLHRLDCIGCATQNHLTFFDSPLGLAEAVVRAGRRIIAATMCEQNRETRRHVKKQSNGCGGGIETVESRRAQLPRHSRKMSVPLINFLSSSSANTTKSGGSSEAATSPAKLE</sequence>
<dbReference type="Proteomes" id="UP000784294">
    <property type="component" value="Unassembled WGS sequence"/>
</dbReference>
<protein>
    <submittedName>
        <fullName evidence="2">Uncharacterized protein</fullName>
    </submittedName>
</protein>
<evidence type="ECO:0000256" key="1">
    <source>
        <dbReference type="SAM" id="MobiDB-lite"/>
    </source>
</evidence>
<accession>A0A3S5APF8</accession>
<keyword evidence="3" id="KW-1185">Reference proteome</keyword>
<feature type="non-terminal residue" evidence="2">
    <location>
        <position position="1"/>
    </location>
</feature>
<evidence type="ECO:0000313" key="2">
    <source>
        <dbReference type="EMBL" id="VEL34597.1"/>
    </source>
</evidence>